<evidence type="ECO:0000259" key="1">
    <source>
        <dbReference type="Pfam" id="PF13223"/>
    </source>
</evidence>
<feature type="domain" description="DUF4031" evidence="1">
    <location>
        <begin position="4"/>
        <end position="76"/>
    </location>
</feature>
<dbReference type="InterPro" id="IPR025109">
    <property type="entry name" value="DUF4031"/>
</dbReference>
<dbReference type="Proteomes" id="UP001595685">
    <property type="component" value="Unassembled WGS sequence"/>
</dbReference>
<proteinExistence type="predicted"/>
<evidence type="ECO:0000313" key="2">
    <source>
        <dbReference type="EMBL" id="MFC3687026.1"/>
    </source>
</evidence>
<comment type="caution">
    <text evidence="2">The sequence shown here is derived from an EMBL/GenBank/DDBJ whole genome shotgun (WGS) entry which is preliminary data.</text>
</comment>
<dbReference type="RefSeq" id="WP_340294091.1">
    <property type="nucleotide sequence ID" value="NZ_JBBEOI010000137.1"/>
</dbReference>
<protein>
    <submittedName>
        <fullName evidence="2">DUF4031 domain-containing protein</fullName>
    </submittedName>
</protein>
<sequence>MGLLIDPPLWPAHGRLWSHLVSDTSVEELHAFARANGVPERAFDLDHYDVPDSAHEALVAAGAEPVGAGDLLRRLRGAGLRVTAAERRARRARG</sequence>
<keyword evidence="3" id="KW-1185">Reference proteome</keyword>
<gene>
    <name evidence="2" type="ORF">ACFOLH_01575</name>
</gene>
<organism evidence="2 3">
    <name type="scientific">Aquipuribacter hungaricus</name>
    <dbReference type="NCBI Taxonomy" id="545624"/>
    <lineage>
        <taxon>Bacteria</taxon>
        <taxon>Bacillati</taxon>
        <taxon>Actinomycetota</taxon>
        <taxon>Actinomycetes</taxon>
        <taxon>Micrococcales</taxon>
        <taxon>Intrasporangiaceae</taxon>
        <taxon>Aquipuribacter</taxon>
    </lineage>
</organism>
<accession>A0ABV7WB32</accession>
<evidence type="ECO:0000313" key="3">
    <source>
        <dbReference type="Proteomes" id="UP001595685"/>
    </source>
</evidence>
<dbReference type="Pfam" id="PF13223">
    <property type="entry name" value="DUF4031"/>
    <property type="match status" value="1"/>
</dbReference>
<dbReference type="EMBL" id="JBHRWW010000001">
    <property type="protein sequence ID" value="MFC3687026.1"/>
    <property type="molecule type" value="Genomic_DNA"/>
</dbReference>
<name>A0ABV7WB32_9MICO</name>
<reference evidence="3" key="1">
    <citation type="journal article" date="2019" name="Int. J. Syst. Evol. Microbiol.">
        <title>The Global Catalogue of Microorganisms (GCM) 10K type strain sequencing project: providing services to taxonomists for standard genome sequencing and annotation.</title>
        <authorList>
            <consortium name="The Broad Institute Genomics Platform"/>
            <consortium name="The Broad Institute Genome Sequencing Center for Infectious Disease"/>
            <person name="Wu L."/>
            <person name="Ma J."/>
        </authorList>
    </citation>
    <scope>NUCLEOTIDE SEQUENCE [LARGE SCALE GENOMIC DNA]</scope>
    <source>
        <strain evidence="3">NCAIM B.02333</strain>
    </source>
</reference>